<dbReference type="InterPro" id="IPR015943">
    <property type="entry name" value="WD40/YVTN_repeat-like_dom_sf"/>
</dbReference>
<comment type="caution">
    <text evidence="1">The sequence shown here is derived from an EMBL/GenBank/DDBJ whole genome shotgun (WGS) entry which is preliminary data.</text>
</comment>
<protein>
    <submittedName>
        <fullName evidence="1">Two component regulator with propeller domain</fullName>
    </submittedName>
</protein>
<dbReference type="Pfam" id="PF07494">
    <property type="entry name" value="Reg_prop"/>
    <property type="match status" value="2"/>
</dbReference>
<dbReference type="AlphaFoldDB" id="A0A4Q0NN27"/>
<sequence length="483" mass="54655">MTKMKYIILTLGLLVVNFAFGQHLYPEKYDECKLSKFCLDCGDTKAEPPQDFVSDFLSNLNEKSLMKIKGSITVQILVDSTGKACLLSAKNETNVKSKKLKLHDGISNTKTWSPAITKGKAEQASVSLLLIFQDGQLLIKRKEFDFKNQSNMKSVGTPDVKGSKESQLSESWTVINQQNSKLPWDMSRVAFTDSTNSLWFGTDNGVVKMENGKMEVFDSKNSALKPTSYNKNRTSSIRGGAVDQLNNKWFFGGYEVYKYDNKNWTVFDSLNSPVSWMRKIYIDKKNNVFLTSSKGVVKYDGNDWTIIDTSNTKLPSNKVSGVFVDSKERLWIGTYDGNIRMDSDNIVEYNNSESPLKEGAITDMYEDKKGNLWFDLYNNDDKSKGGMFVLRTNGKWESLKPKKSDLFTKNDINDFLLDEDKNELWIALNSVGLIKYDIGNDKWETYTTENSKVPSIHVMQLTKDGDGTIWGATFAGLIKLKAE</sequence>
<name>A0A4Q0NN27_9FLAO</name>
<organism evidence="1 2">
    <name type="scientific">Leeuwenhoekiella polynyae</name>
    <dbReference type="NCBI Taxonomy" id="1550906"/>
    <lineage>
        <taxon>Bacteria</taxon>
        <taxon>Pseudomonadati</taxon>
        <taxon>Bacteroidota</taxon>
        <taxon>Flavobacteriia</taxon>
        <taxon>Flavobacteriales</taxon>
        <taxon>Flavobacteriaceae</taxon>
        <taxon>Leeuwenhoekiella</taxon>
    </lineage>
</organism>
<dbReference type="OrthoDB" id="799853at2"/>
<evidence type="ECO:0000313" key="2">
    <source>
        <dbReference type="Proteomes" id="UP000289859"/>
    </source>
</evidence>
<gene>
    <name evidence="1" type="ORF">DSM02_4130</name>
</gene>
<evidence type="ECO:0000313" key="1">
    <source>
        <dbReference type="EMBL" id="RXG11268.1"/>
    </source>
</evidence>
<reference evidence="1 2" key="1">
    <citation type="submission" date="2018-07" db="EMBL/GenBank/DDBJ databases">
        <title>Leeuwenhoekiella genomics.</title>
        <authorList>
            <person name="Tahon G."/>
            <person name="Willems A."/>
        </authorList>
    </citation>
    <scope>NUCLEOTIDE SEQUENCE [LARGE SCALE GENOMIC DNA]</scope>
    <source>
        <strain evidence="1 2">LMG 29608</strain>
    </source>
</reference>
<accession>A0A4Q0NN27</accession>
<dbReference type="RefSeq" id="WP_128767280.1">
    <property type="nucleotide sequence ID" value="NZ_JBHUOO010000016.1"/>
</dbReference>
<dbReference type="SUPFAM" id="SSF101898">
    <property type="entry name" value="NHL repeat"/>
    <property type="match status" value="1"/>
</dbReference>
<dbReference type="EMBL" id="QOVK01000039">
    <property type="protein sequence ID" value="RXG11268.1"/>
    <property type="molecule type" value="Genomic_DNA"/>
</dbReference>
<dbReference type="Gene3D" id="2.130.10.10">
    <property type="entry name" value="YVTN repeat-like/Quinoprotein amine dehydrogenase"/>
    <property type="match status" value="2"/>
</dbReference>
<dbReference type="InterPro" id="IPR011110">
    <property type="entry name" value="Reg_prop"/>
</dbReference>
<keyword evidence="2" id="KW-1185">Reference proteome</keyword>
<proteinExistence type="predicted"/>
<dbReference type="Proteomes" id="UP000289859">
    <property type="component" value="Unassembled WGS sequence"/>
</dbReference>